<dbReference type="EMBL" id="JAMBEP010000001">
    <property type="protein sequence ID" value="MCL1634270.1"/>
    <property type="molecule type" value="Genomic_DNA"/>
</dbReference>
<dbReference type="Proteomes" id="UP001431217">
    <property type="component" value="Unassembled WGS sequence"/>
</dbReference>
<keyword evidence="10" id="KW-1185">Reference proteome</keyword>
<sequence length="574" mass="60519">MLRARPLWMLLLLVGIAACDRGPSPEAAKPPATPPVAETPATPPAEKPYTQGYVIELAPGQTPADIRTAADEVFDAVVSVEPLFPDANPADDPENLSRIYRLRVADPPMPEQRPWDNAYALRERGGFLQVEPDTDDTLIEAQKRSAATACFGDEGVPAPTDPAWSLDADHMAVRSARQIAPPPGGKRLGEGVRICHPDSGWTDHIDLDGVRIDRSATLNLMEGGNDARDPLGYSGNPGHGTKTGSVLISDGGFGASSGTTAPGTVVGLAPKATLVPIRTFNSVVRILDSNVARAVRHATTAKCDVLSMSLGGRMFFGLERAINDAVRRDVIVVNAAGNCIGIVVAPASYDNAIAVAATNVDNKPWKGSSKGRAVDIAAPGEDVYVADAVQGQQGTRSSPGNGTSFATAAVAGAAADWIAFHGPARIKAAQGSRTRRDVFLKAMQASARVPPGWDAQRYGAGILNLDGLLRQPLGAPVNELRAPPRDDTIDLLSRTLDRDPADIREGVKRMLNQPQDLDAALQQYGPELLDLAARDSEAFVRAMQPPQPGALQAPNAALKPIASRALIVRMDGAP</sequence>
<keyword evidence="2 5" id="KW-0645">Protease</keyword>
<organism evidence="9 10">
    <name type="scientific">Luteimonas galliterrae</name>
    <dbReference type="NCBI Taxonomy" id="2940486"/>
    <lineage>
        <taxon>Bacteria</taxon>
        <taxon>Pseudomonadati</taxon>
        <taxon>Pseudomonadota</taxon>
        <taxon>Gammaproteobacteria</taxon>
        <taxon>Lysobacterales</taxon>
        <taxon>Lysobacteraceae</taxon>
        <taxon>Luteimonas</taxon>
    </lineage>
</organism>
<comment type="caution">
    <text evidence="9">The sequence shown here is derived from an EMBL/GenBank/DDBJ whole genome shotgun (WGS) entry which is preliminary data.</text>
</comment>
<evidence type="ECO:0000313" key="10">
    <source>
        <dbReference type="Proteomes" id="UP001431217"/>
    </source>
</evidence>
<feature type="active site" description="Charge relay system" evidence="5">
    <location>
        <position position="198"/>
    </location>
</feature>
<evidence type="ECO:0000256" key="2">
    <source>
        <dbReference type="ARBA" id="ARBA00022670"/>
    </source>
</evidence>
<keyword evidence="7" id="KW-0732">Signal</keyword>
<accession>A0ABT0MJ09</accession>
<feature type="domain" description="Peptidase S8/S53" evidence="8">
    <location>
        <begin position="189"/>
        <end position="418"/>
    </location>
</feature>
<feature type="signal peptide" evidence="7">
    <location>
        <begin position="1"/>
        <end position="17"/>
    </location>
</feature>
<comment type="similarity">
    <text evidence="1 5">Belongs to the peptidase S8 family.</text>
</comment>
<evidence type="ECO:0000259" key="8">
    <source>
        <dbReference type="Pfam" id="PF00082"/>
    </source>
</evidence>
<evidence type="ECO:0000256" key="3">
    <source>
        <dbReference type="ARBA" id="ARBA00022801"/>
    </source>
</evidence>
<proteinExistence type="inferred from homology"/>
<feature type="chain" id="PRO_5046505916" evidence="7">
    <location>
        <begin position="18"/>
        <end position="574"/>
    </location>
</feature>
<dbReference type="InterPro" id="IPR000209">
    <property type="entry name" value="Peptidase_S8/S53_dom"/>
</dbReference>
<dbReference type="InterPro" id="IPR050131">
    <property type="entry name" value="Peptidase_S8_subtilisin-like"/>
</dbReference>
<keyword evidence="3 5" id="KW-0378">Hydrolase</keyword>
<dbReference type="PANTHER" id="PTHR43806:SF11">
    <property type="entry name" value="CEREVISIN-RELATED"/>
    <property type="match status" value="1"/>
</dbReference>
<feature type="active site" description="Charge relay system" evidence="5">
    <location>
        <position position="404"/>
    </location>
</feature>
<gene>
    <name evidence="9" type="ORF">M2650_06440</name>
</gene>
<dbReference type="PROSITE" id="PS51257">
    <property type="entry name" value="PROKAR_LIPOPROTEIN"/>
    <property type="match status" value="1"/>
</dbReference>
<evidence type="ECO:0000256" key="5">
    <source>
        <dbReference type="PROSITE-ProRule" id="PRU01240"/>
    </source>
</evidence>
<evidence type="ECO:0000256" key="6">
    <source>
        <dbReference type="SAM" id="MobiDB-lite"/>
    </source>
</evidence>
<evidence type="ECO:0000256" key="7">
    <source>
        <dbReference type="SAM" id="SignalP"/>
    </source>
</evidence>
<dbReference type="PROSITE" id="PS51892">
    <property type="entry name" value="SUBTILASE"/>
    <property type="match status" value="1"/>
</dbReference>
<reference evidence="9 10" key="1">
    <citation type="submission" date="2022-05" db="EMBL/GenBank/DDBJ databases">
        <title>Luteimonas sp. SX5, whole genome shotgun sequencing project.</title>
        <authorList>
            <person name="Zhao G."/>
            <person name="Shen L."/>
        </authorList>
    </citation>
    <scope>NUCLEOTIDE SEQUENCE [LARGE SCALE GENOMIC DNA]</scope>
    <source>
        <strain evidence="9 10">SX5</strain>
    </source>
</reference>
<name>A0ABT0MJ09_9GAMM</name>
<dbReference type="SUPFAM" id="SSF52743">
    <property type="entry name" value="Subtilisin-like"/>
    <property type="match status" value="1"/>
</dbReference>
<feature type="region of interest" description="Disordered" evidence="6">
    <location>
        <begin position="24"/>
        <end position="47"/>
    </location>
</feature>
<keyword evidence="4 5" id="KW-0720">Serine protease</keyword>
<dbReference type="PANTHER" id="PTHR43806">
    <property type="entry name" value="PEPTIDASE S8"/>
    <property type="match status" value="1"/>
</dbReference>
<dbReference type="Pfam" id="PF00082">
    <property type="entry name" value="Peptidase_S8"/>
    <property type="match status" value="1"/>
</dbReference>
<dbReference type="CDD" id="cd00306">
    <property type="entry name" value="Peptidases_S8_S53"/>
    <property type="match status" value="1"/>
</dbReference>
<dbReference type="Gene3D" id="3.40.50.200">
    <property type="entry name" value="Peptidase S8/S53 domain"/>
    <property type="match status" value="1"/>
</dbReference>
<feature type="compositionally biased region" description="Low complexity" evidence="6">
    <location>
        <begin position="25"/>
        <end position="40"/>
    </location>
</feature>
<dbReference type="RefSeq" id="WP_249472595.1">
    <property type="nucleotide sequence ID" value="NZ_JAMBEP010000001.1"/>
</dbReference>
<dbReference type="InterPro" id="IPR036852">
    <property type="entry name" value="Peptidase_S8/S53_dom_sf"/>
</dbReference>
<evidence type="ECO:0000313" key="9">
    <source>
        <dbReference type="EMBL" id="MCL1634270.1"/>
    </source>
</evidence>
<evidence type="ECO:0000256" key="4">
    <source>
        <dbReference type="ARBA" id="ARBA00022825"/>
    </source>
</evidence>
<feature type="active site" description="Charge relay system" evidence="5">
    <location>
        <position position="239"/>
    </location>
</feature>
<evidence type="ECO:0000256" key="1">
    <source>
        <dbReference type="ARBA" id="ARBA00011073"/>
    </source>
</evidence>
<protein>
    <submittedName>
        <fullName evidence="9">S8/S53 family peptidase</fullName>
    </submittedName>
</protein>